<protein>
    <submittedName>
        <fullName evidence="1">Stage II sporulation protein P</fullName>
    </submittedName>
</protein>
<accession>A0A845KJ41</accession>
<name>A0A845KJ41_9FIRM</name>
<dbReference type="RefSeq" id="WP_161158836.1">
    <property type="nucleotide sequence ID" value="NZ_WWSB01000002.1"/>
</dbReference>
<sequence>MLEKYMKCAAWGSAGILLTCFIRGHVIKENGTVRELKISFLEKEKEVIADCAVGNIMTTLTYTSEKDHVGGPAEDVTQTVMKLFPIGTYLSAEKEDTIAEDSQTYAMILEKQANDENAVDENGKLITQGQSVTQQEMVKIPGAKVDISMDKLRDYEYLMSHFYTVDSSTMADANLINADRLLGKNMKLNSNSNEETAGPKVLIYHTHSQEQFKDSVPGDANTSIVGMGTYLTDLLNQKYGIETYHHTGVYDLVNGKLDRSKAYQLAEPDVQKILKDNPSIEVVIDLHRDGVAEGTHLVTEVDGRQTAQIMFFNGLSRTRANGNISYLPNPYLEDNLAFSLQMEIAAAKYYPGFARHIFLRAYRYNMHFKPKTLLVEAGAQTNTVEEMRNAMELLAELLHQVLS</sequence>
<dbReference type="Proteomes" id="UP000446719">
    <property type="component" value="Unassembled WGS sequence"/>
</dbReference>
<dbReference type="AlphaFoldDB" id="A0A845KJ41"/>
<comment type="caution">
    <text evidence="1">The sequence shown here is derived from an EMBL/GenBank/DDBJ whole genome shotgun (WGS) entry which is preliminary data.</text>
</comment>
<gene>
    <name evidence="1" type="ORF">GT565_02395</name>
</gene>
<dbReference type="InterPro" id="IPR010897">
    <property type="entry name" value="Spore_II_P"/>
</dbReference>
<dbReference type="Pfam" id="PF07454">
    <property type="entry name" value="SpoIIP"/>
    <property type="match status" value="1"/>
</dbReference>
<dbReference type="EMBL" id="WWSB01000002">
    <property type="protein sequence ID" value="MZK16988.1"/>
    <property type="molecule type" value="Genomic_DNA"/>
</dbReference>
<proteinExistence type="predicted"/>
<reference evidence="1 2" key="1">
    <citation type="journal article" date="2019" name="Nat. Med.">
        <title>A library of human gut bacterial isolates paired with longitudinal multiomics data enables mechanistic microbiome research.</title>
        <authorList>
            <person name="Poyet M."/>
            <person name="Groussin M."/>
            <person name="Gibbons S.M."/>
            <person name="Avila-Pacheco J."/>
            <person name="Jiang X."/>
            <person name="Kearney S.M."/>
            <person name="Perrotta A.R."/>
            <person name="Berdy B."/>
            <person name="Zhao S."/>
            <person name="Lieberman T.D."/>
            <person name="Swanson P.K."/>
            <person name="Smith M."/>
            <person name="Roesemann S."/>
            <person name="Alexander J.E."/>
            <person name="Rich S.A."/>
            <person name="Livny J."/>
            <person name="Vlamakis H."/>
            <person name="Clish C."/>
            <person name="Bullock K."/>
            <person name="Deik A."/>
            <person name="Scott J."/>
            <person name="Pierce K.A."/>
            <person name="Xavier R.J."/>
            <person name="Alm E.J."/>
        </authorList>
    </citation>
    <scope>NUCLEOTIDE SEQUENCE [LARGE SCALE GENOMIC DNA]</scope>
    <source>
        <strain evidence="1 2">BIOML-A7</strain>
    </source>
</reference>
<evidence type="ECO:0000313" key="2">
    <source>
        <dbReference type="Proteomes" id="UP000446719"/>
    </source>
</evidence>
<evidence type="ECO:0000313" key="1">
    <source>
        <dbReference type="EMBL" id="MZK16988.1"/>
    </source>
</evidence>
<organism evidence="1 2">
    <name type="scientific">Dorea longicatena</name>
    <dbReference type="NCBI Taxonomy" id="88431"/>
    <lineage>
        <taxon>Bacteria</taxon>
        <taxon>Bacillati</taxon>
        <taxon>Bacillota</taxon>
        <taxon>Clostridia</taxon>
        <taxon>Lachnospirales</taxon>
        <taxon>Lachnospiraceae</taxon>
        <taxon>Dorea</taxon>
    </lineage>
</organism>